<dbReference type="EMBL" id="KN837212">
    <property type="protein sequence ID" value="KIJ33448.1"/>
    <property type="molecule type" value="Genomic_DNA"/>
</dbReference>
<dbReference type="Pfam" id="PF00324">
    <property type="entry name" value="AA_permease"/>
    <property type="match status" value="1"/>
</dbReference>
<keyword evidence="2 5" id="KW-0812">Transmembrane</keyword>
<comment type="subcellular location">
    <subcellularLocation>
        <location evidence="1">Membrane</location>
        <topology evidence="1">Multi-pass membrane protein</topology>
    </subcellularLocation>
</comment>
<dbReference type="GO" id="GO:0015171">
    <property type="term" value="F:amino acid transmembrane transporter activity"/>
    <property type="evidence" value="ECO:0007669"/>
    <property type="project" value="TreeGrafter"/>
</dbReference>
<gene>
    <name evidence="7" type="ORF">M422DRAFT_264552</name>
</gene>
<dbReference type="AlphaFoldDB" id="A0A0C9TT68"/>
<evidence type="ECO:0000256" key="4">
    <source>
        <dbReference type="ARBA" id="ARBA00023136"/>
    </source>
</evidence>
<dbReference type="Gene3D" id="1.20.1740.10">
    <property type="entry name" value="Amino acid/polyamine transporter I"/>
    <property type="match status" value="1"/>
</dbReference>
<dbReference type="OrthoDB" id="10062876at2759"/>
<dbReference type="InterPro" id="IPR050524">
    <property type="entry name" value="APC_YAT"/>
</dbReference>
<evidence type="ECO:0000313" key="8">
    <source>
        <dbReference type="Proteomes" id="UP000054279"/>
    </source>
</evidence>
<feature type="transmembrane region" description="Helical" evidence="5">
    <location>
        <begin position="163"/>
        <end position="181"/>
    </location>
</feature>
<organism evidence="7 8">
    <name type="scientific">Sphaerobolus stellatus (strain SS14)</name>
    <dbReference type="NCBI Taxonomy" id="990650"/>
    <lineage>
        <taxon>Eukaryota</taxon>
        <taxon>Fungi</taxon>
        <taxon>Dikarya</taxon>
        <taxon>Basidiomycota</taxon>
        <taxon>Agaricomycotina</taxon>
        <taxon>Agaricomycetes</taxon>
        <taxon>Phallomycetidae</taxon>
        <taxon>Geastrales</taxon>
        <taxon>Sphaerobolaceae</taxon>
        <taxon>Sphaerobolus</taxon>
    </lineage>
</organism>
<proteinExistence type="predicted"/>
<feature type="transmembrane region" description="Helical" evidence="5">
    <location>
        <begin position="137"/>
        <end position="157"/>
    </location>
</feature>
<dbReference type="PANTHER" id="PTHR43341">
    <property type="entry name" value="AMINO ACID PERMEASE"/>
    <property type="match status" value="1"/>
</dbReference>
<dbReference type="Proteomes" id="UP000054279">
    <property type="component" value="Unassembled WGS sequence"/>
</dbReference>
<evidence type="ECO:0000313" key="7">
    <source>
        <dbReference type="EMBL" id="KIJ33448.1"/>
    </source>
</evidence>
<keyword evidence="8" id="KW-1185">Reference proteome</keyword>
<sequence length="207" mass="23129">MLSSRWTDSSPILNSLEVVAKGASQSKRRLSTSNHSTTDVRASSLLLHGPPAPPVCTPPRALCMVLLRLDKPLFLSTAGSHSQLGLLAYMGVSVTSTKVFNWFANMSSVTGMLNWFGICITLIRFRKGLKAQGLTTPMLWWSLAWMILIIADWGVFLSGNWDQASFVTNYLPIPVFAILYFEYKFWKKTKIAPFTEIDFVTFANAKQ</sequence>
<protein>
    <recommendedName>
        <fullName evidence="6">Amino acid permease/ SLC12A domain-containing protein</fullName>
    </recommendedName>
</protein>
<keyword evidence="3 5" id="KW-1133">Transmembrane helix</keyword>
<name>A0A0C9TT68_SPHS4</name>
<keyword evidence="4 5" id="KW-0472">Membrane</keyword>
<feature type="domain" description="Amino acid permease/ SLC12A" evidence="6">
    <location>
        <begin position="85"/>
        <end position="192"/>
    </location>
</feature>
<evidence type="ECO:0000259" key="6">
    <source>
        <dbReference type="Pfam" id="PF00324"/>
    </source>
</evidence>
<dbReference type="InterPro" id="IPR004841">
    <property type="entry name" value="AA-permease/SLC12A_dom"/>
</dbReference>
<dbReference type="HOGENOM" id="CLU_1327123_0_0_1"/>
<dbReference type="GO" id="GO:0016020">
    <property type="term" value="C:membrane"/>
    <property type="evidence" value="ECO:0007669"/>
    <property type="project" value="UniProtKB-SubCell"/>
</dbReference>
<evidence type="ECO:0000256" key="1">
    <source>
        <dbReference type="ARBA" id="ARBA00004141"/>
    </source>
</evidence>
<accession>A0A0C9TT68</accession>
<evidence type="ECO:0000256" key="5">
    <source>
        <dbReference type="SAM" id="Phobius"/>
    </source>
</evidence>
<reference evidence="7 8" key="1">
    <citation type="submission" date="2014-06" db="EMBL/GenBank/DDBJ databases">
        <title>Evolutionary Origins and Diversification of the Mycorrhizal Mutualists.</title>
        <authorList>
            <consortium name="DOE Joint Genome Institute"/>
            <consortium name="Mycorrhizal Genomics Consortium"/>
            <person name="Kohler A."/>
            <person name="Kuo A."/>
            <person name="Nagy L.G."/>
            <person name="Floudas D."/>
            <person name="Copeland A."/>
            <person name="Barry K.W."/>
            <person name="Cichocki N."/>
            <person name="Veneault-Fourrey C."/>
            <person name="LaButti K."/>
            <person name="Lindquist E.A."/>
            <person name="Lipzen A."/>
            <person name="Lundell T."/>
            <person name="Morin E."/>
            <person name="Murat C."/>
            <person name="Riley R."/>
            <person name="Ohm R."/>
            <person name="Sun H."/>
            <person name="Tunlid A."/>
            <person name="Henrissat B."/>
            <person name="Grigoriev I.V."/>
            <person name="Hibbett D.S."/>
            <person name="Martin F."/>
        </authorList>
    </citation>
    <scope>NUCLEOTIDE SEQUENCE [LARGE SCALE GENOMIC DNA]</scope>
    <source>
        <strain evidence="7 8">SS14</strain>
    </source>
</reference>
<evidence type="ECO:0000256" key="2">
    <source>
        <dbReference type="ARBA" id="ARBA00022692"/>
    </source>
</evidence>
<dbReference type="PANTHER" id="PTHR43341:SF20">
    <property type="entry name" value="AAT FAMILY AMINO ACID TRANSPORTER"/>
    <property type="match status" value="1"/>
</dbReference>
<feature type="transmembrane region" description="Helical" evidence="5">
    <location>
        <begin position="102"/>
        <end position="125"/>
    </location>
</feature>
<evidence type="ECO:0000256" key="3">
    <source>
        <dbReference type="ARBA" id="ARBA00022989"/>
    </source>
</evidence>